<dbReference type="InterPro" id="IPR001638">
    <property type="entry name" value="Solute-binding_3/MltF_N"/>
</dbReference>
<dbReference type="PROSITE" id="PS50113">
    <property type="entry name" value="PAC"/>
    <property type="match status" value="1"/>
</dbReference>
<evidence type="ECO:0000256" key="4">
    <source>
        <dbReference type="ARBA" id="ARBA00022777"/>
    </source>
</evidence>
<feature type="signal peptide" evidence="5">
    <location>
        <begin position="1"/>
        <end position="23"/>
    </location>
</feature>
<feature type="domain" description="PAS" evidence="6">
    <location>
        <begin position="466"/>
        <end position="513"/>
    </location>
</feature>
<keyword evidence="3" id="KW-0808">Transferase</keyword>
<evidence type="ECO:0000259" key="7">
    <source>
        <dbReference type="PROSITE" id="PS50113"/>
    </source>
</evidence>
<dbReference type="Pfam" id="PF13426">
    <property type="entry name" value="PAS_9"/>
    <property type="match status" value="1"/>
</dbReference>
<dbReference type="CDD" id="cd00082">
    <property type="entry name" value="HisKA"/>
    <property type="match status" value="1"/>
</dbReference>
<comment type="catalytic activity">
    <reaction evidence="1">
        <text>ATP + protein L-histidine = ADP + protein N-phospho-L-histidine.</text>
        <dbReference type="EC" id="2.7.13.3"/>
    </reaction>
</comment>
<sequence>MTRAVLRLCLVLAVLVLGRSAWAKEPVSPLPRPALTEAEQAYLAARPVLRVGVGRGQAPFQDVVVSPQGEPRYVGLAADYLDVLAAMLGVTFQPAYDVTYVRALEMAQTGGIDLFACITDTPARRAYLRLTTPFVSQPYAMIARAGSDAVWTVPDLDGRVVAVAPSFVAYERLQQEYPDLRARFEFKRTAPETLQAVSEGKADACFLNVASATSLIRSYGLTNLRVTAVMAWPDNALCMASPDPILAGIVQKALDAIPMERKTALAARWYDAGSPSVKDAVRPAQLWLAVGMLALVVLSVWWRRRLGREVSRREATERDLSQQRETLEAVLNATSDAILVLDETYHVVMVNRTGAERFGLAVEAMLGQGILELTDAPVAASRRQHYRQAQATERPVRFTDKRAGRVYENTIHPIPAIAGGRPRLAIYARDVTEQLAADQALRQSQERLANIFRLSPVVVTVTTLPDGRYLDVNEAFGVYSGFAREEVIDRNSAELGLWVHPGDRDRIYRAVERDGQVRNLELTLRMRDGRLATFLLSCTPMEAYGQHCLLSVLVDISGRKTMEEALRLAKESAEAANKAKSRFLSTMSHEIRTPMNTIL</sequence>
<dbReference type="InterPro" id="IPR000014">
    <property type="entry name" value="PAS"/>
</dbReference>
<evidence type="ECO:0000313" key="8">
    <source>
        <dbReference type="EMBL" id="EKO39150.1"/>
    </source>
</evidence>
<dbReference type="AlphaFoldDB" id="K6GQE4"/>
<dbReference type="SUPFAM" id="SSF55785">
    <property type="entry name" value="PYP-like sensor domain (PAS domain)"/>
    <property type="match status" value="2"/>
</dbReference>
<protein>
    <recommendedName>
        <fullName evidence="2">histidine kinase</fullName>
        <ecNumber evidence="2">2.7.13.3</ecNumber>
    </recommendedName>
</protein>
<dbReference type="Pfam" id="PF00497">
    <property type="entry name" value="SBP_bac_3"/>
    <property type="match status" value="1"/>
</dbReference>
<dbReference type="Gene3D" id="3.30.450.20">
    <property type="entry name" value="PAS domain"/>
    <property type="match status" value="2"/>
</dbReference>
<dbReference type="InterPro" id="IPR036097">
    <property type="entry name" value="HisK_dim/P_sf"/>
</dbReference>
<feature type="non-terminal residue" evidence="8">
    <location>
        <position position="599"/>
    </location>
</feature>
<keyword evidence="5" id="KW-0732">Signal</keyword>
<dbReference type="SMART" id="SM00062">
    <property type="entry name" value="PBPb"/>
    <property type="match status" value="1"/>
</dbReference>
<feature type="domain" description="PAS" evidence="6">
    <location>
        <begin position="323"/>
        <end position="393"/>
    </location>
</feature>
<dbReference type="CDD" id="cd00130">
    <property type="entry name" value="PAS"/>
    <property type="match status" value="1"/>
</dbReference>
<evidence type="ECO:0000256" key="1">
    <source>
        <dbReference type="ARBA" id="ARBA00000085"/>
    </source>
</evidence>
<dbReference type="PANTHER" id="PTHR43047">
    <property type="entry name" value="TWO-COMPONENT HISTIDINE PROTEIN KINASE"/>
    <property type="match status" value="1"/>
</dbReference>
<organism evidence="8 9">
    <name type="scientific">Solidesulfovibrio magneticus str. Maddingley MBC34</name>
    <dbReference type="NCBI Taxonomy" id="1206767"/>
    <lineage>
        <taxon>Bacteria</taxon>
        <taxon>Pseudomonadati</taxon>
        <taxon>Thermodesulfobacteriota</taxon>
        <taxon>Desulfovibrionia</taxon>
        <taxon>Desulfovibrionales</taxon>
        <taxon>Desulfovibrionaceae</taxon>
        <taxon>Solidesulfovibrio</taxon>
    </lineage>
</organism>
<dbReference type="SUPFAM" id="SSF53850">
    <property type="entry name" value="Periplasmic binding protein-like II"/>
    <property type="match status" value="1"/>
</dbReference>
<dbReference type="SMART" id="SM00091">
    <property type="entry name" value="PAS"/>
    <property type="match status" value="2"/>
</dbReference>
<dbReference type="InterPro" id="IPR000700">
    <property type="entry name" value="PAS-assoc_C"/>
</dbReference>
<dbReference type="InterPro" id="IPR013656">
    <property type="entry name" value="PAS_4"/>
</dbReference>
<feature type="domain" description="PAC" evidence="7">
    <location>
        <begin position="518"/>
        <end position="568"/>
    </location>
</feature>
<keyword evidence="4" id="KW-0418">Kinase</keyword>
<dbReference type="Gene3D" id="1.10.287.130">
    <property type="match status" value="1"/>
</dbReference>
<dbReference type="InterPro" id="IPR003661">
    <property type="entry name" value="HisK_dim/P_dom"/>
</dbReference>
<dbReference type="PROSITE" id="PS50112">
    <property type="entry name" value="PAS"/>
    <property type="match status" value="2"/>
</dbReference>
<comment type="caution">
    <text evidence="8">The sequence shown here is derived from an EMBL/GenBank/DDBJ whole genome shotgun (WGS) entry which is preliminary data.</text>
</comment>
<dbReference type="Proteomes" id="UP000006272">
    <property type="component" value="Unassembled WGS sequence"/>
</dbReference>
<dbReference type="GO" id="GO:0000155">
    <property type="term" value="F:phosphorelay sensor kinase activity"/>
    <property type="evidence" value="ECO:0007669"/>
    <property type="project" value="InterPro"/>
</dbReference>
<dbReference type="Gene3D" id="3.40.190.10">
    <property type="entry name" value="Periplasmic binding protein-like II"/>
    <property type="match status" value="2"/>
</dbReference>
<evidence type="ECO:0000256" key="3">
    <source>
        <dbReference type="ARBA" id="ARBA00022679"/>
    </source>
</evidence>
<gene>
    <name evidence="8" type="ORF">B193_2144</name>
</gene>
<reference evidence="8 9" key="1">
    <citation type="submission" date="2012-07" db="EMBL/GenBank/DDBJ databases">
        <title>Draft genome sequence of Desulfovibrio magneticus str. Maddingley MBC34 obtained from a metagenomic sequence of a methanogenic enrichment isolated from coal-seam formation water in Victoria, Australia.</title>
        <authorList>
            <person name="Greenfield P."/>
            <person name="Hendry P."/>
            <person name="Li D."/>
            <person name="Rosewarne C.P."/>
            <person name="Tran-Dinh N."/>
            <person name="Elbourne L.D.H."/>
            <person name="Paulsen I.T."/>
            <person name="Midgley D.J."/>
        </authorList>
    </citation>
    <scope>NUCLEOTIDE SEQUENCE [LARGE SCALE GENOMIC DNA]</scope>
    <source>
        <strain evidence="9">Maddingley MBC34</strain>
    </source>
</reference>
<dbReference type="EMBL" id="ALAO01000167">
    <property type="protein sequence ID" value="EKO39150.1"/>
    <property type="molecule type" value="Genomic_DNA"/>
</dbReference>
<evidence type="ECO:0000259" key="6">
    <source>
        <dbReference type="PROSITE" id="PS50112"/>
    </source>
</evidence>
<evidence type="ECO:0000313" key="9">
    <source>
        <dbReference type="Proteomes" id="UP000006272"/>
    </source>
</evidence>
<dbReference type="NCBIfam" id="TIGR00229">
    <property type="entry name" value="sensory_box"/>
    <property type="match status" value="2"/>
</dbReference>
<evidence type="ECO:0000256" key="5">
    <source>
        <dbReference type="SAM" id="SignalP"/>
    </source>
</evidence>
<feature type="chain" id="PRO_5003891453" description="histidine kinase" evidence="5">
    <location>
        <begin position="24"/>
        <end position="599"/>
    </location>
</feature>
<dbReference type="CDD" id="cd01007">
    <property type="entry name" value="PBP2_BvgS_HisK_like"/>
    <property type="match status" value="1"/>
</dbReference>
<dbReference type="SUPFAM" id="SSF47384">
    <property type="entry name" value="Homodimeric domain of signal transducing histidine kinase"/>
    <property type="match status" value="1"/>
</dbReference>
<proteinExistence type="predicted"/>
<dbReference type="InterPro" id="IPR035965">
    <property type="entry name" value="PAS-like_dom_sf"/>
</dbReference>
<accession>K6GQE4</accession>
<dbReference type="Pfam" id="PF08448">
    <property type="entry name" value="PAS_4"/>
    <property type="match status" value="1"/>
</dbReference>
<name>K6GQE4_9BACT</name>
<dbReference type="EC" id="2.7.13.3" evidence="2"/>
<evidence type="ECO:0000256" key="2">
    <source>
        <dbReference type="ARBA" id="ARBA00012438"/>
    </source>
</evidence>